<feature type="transmembrane region" description="Helical" evidence="8">
    <location>
        <begin position="352"/>
        <end position="373"/>
    </location>
</feature>
<dbReference type="Pfam" id="PF07690">
    <property type="entry name" value="MFS_1"/>
    <property type="match status" value="1"/>
</dbReference>
<comment type="caution">
    <text evidence="9">The sequence shown here is derived from an EMBL/GenBank/DDBJ whole genome shotgun (WGS) entry which is preliminary data.</text>
</comment>
<feature type="transmembrane region" description="Helical" evidence="8">
    <location>
        <begin position="435"/>
        <end position="460"/>
    </location>
</feature>
<dbReference type="EMBL" id="JBEPCV010000016">
    <property type="protein sequence ID" value="MER6905675.1"/>
    <property type="molecule type" value="Genomic_DNA"/>
</dbReference>
<reference evidence="9 10" key="1">
    <citation type="submission" date="2024-06" db="EMBL/GenBank/DDBJ databases">
        <title>The Natural Products Discovery Center: Release of the First 8490 Sequenced Strains for Exploring Actinobacteria Biosynthetic Diversity.</title>
        <authorList>
            <person name="Kalkreuter E."/>
            <person name="Kautsar S.A."/>
            <person name="Yang D."/>
            <person name="Bader C.D."/>
            <person name="Teijaro C.N."/>
            <person name="Fluegel L."/>
            <person name="Davis C.M."/>
            <person name="Simpson J.R."/>
            <person name="Lauterbach L."/>
            <person name="Steele A.D."/>
            <person name="Gui C."/>
            <person name="Meng S."/>
            <person name="Li G."/>
            <person name="Viehrig K."/>
            <person name="Ye F."/>
            <person name="Su P."/>
            <person name="Kiefer A.F."/>
            <person name="Nichols A."/>
            <person name="Cepeda A.J."/>
            <person name="Yan W."/>
            <person name="Fan B."/>
            <person name="Jiang Y."/>
            <person name="Adhikari A."/>
            <person name="Zheng C.-J."/>
            <person name="Schuster L."/>
            <person name="Cowan T.M."/>
            <person name="Smanski M.J."/>
            <person name="Chevrette M.G."/>
            <person name="De Carvalho L.P.S."/>
            <person name="Shen B."/>
        </authorList>
    </citation>
    <scope>NUCLEOTIDE SEQUENCE [LARGE SCALE GENOMIC DNA]</scope>
    <source>
        <strain evidence="9 10">NPDC000632</strain>
    </source>
</reference>
<proteinExistence type="predicted"/>
<protein>
    <submittedName>
        <fullName evidence="9">MFS transporter</fullName>
    </submittedName>
</protein>
<feature type="transmembrane region" description="Helical" evidence="8">
    <location>
        <begin position="136"/>
        <end position="156"/>
    </location>
</feature>
<dbReference type="SUPFAM" id="SSF103473">
    <property type="entry name" value="MFS general substrate transporter"/>
    <property type="match status" value="1"/>
</dbReference>
<evidence type="ECO:0000256" key="1">
    <source>
        <dbReference type="ARBA" id="ARBA00004429"/>
    </source>
</evidence>
<evidence type="ECO:0000256" key="3">
    <source>
        <dbReference type="ARBA" id="ARBA00022475"/>
    </source>
</evidence>
<gene>
    <name evidence="9" type="ORF">ABT322_18235</name>
</gene>
<keyword evidence="3" id="KW-1003">Cell membrane</keyword>
<dbReference type="PANTHER" id="PTHR23513:SF9">
    <property type="entry name" value="ENTEROBACTIN EXPORTER ENTS"/>
    <property type="match status" value="1"/>
</dbReference>
<feature type="transmembrane region" description="Helical" evidence="8">
    <location>
        <begin position="405"/>
        <end position="423"/>
    </location>
</feature>
<evidence type="ECO:0000256" key="5">
    <source>
        <dbReference type="ARBA" id="ARBA00022989"/>
    </source>
</evidence>
<keyword evidence="10" id="KW-1185">Reference proteome</keyword>
<accession>A0ABV1VI78</accession>
<keyword evidence="2" id="KW-0813">Transport</keyword>
<keyword evidence="5 8" id="KW-1133">Transmembrane helix</keyword>
<evidence type="ECO:0000256" key="8">
    <source>
        <dbReference type="SAM" id="Phobius"/>
    </source>
</evidence>
<feature type="region of interest" description="Disordered" evidence="7">
    <location>
        <begin position="19"/>
        <end position="49"/>
    </location>
</feature>
<dbReference type="Proteomes" id="UP001490330">
    <property type="component" value="Unassembled WGS sequence"/>
</dbReference>
<evidence type="ECO:0000256" key="7">
    <source>
        <dbReference type="SAM" id="MobiDB-lite"/>
    </source>
</evidence>
<evidence type="ECO:0000256" key="2">
    <source>
        <dbReference type="ARBA" id="ARBA00022448"/>
    </source>
</evidence>
<name>A0ABV1VI78_9ACTN</name>
<keyword evidence="6 8" id="KW-0472">Membrane</keyword>
<feature type="transmembrane region" description="Helical" evidence="8">
    <location>
        <begin position="466"/>
        <end position="485"/>
    </location>
</feature>
<dbReference type="InterPro" id="IPR011701">
    <property type="entry name" value="MFS"/>
</dbReference>
<feature type="transmembrane region" description="Helical" evidence="8">
    <location>
        <begin position="380"/>
        <end position="399"/>
    </location>
</feature>
<feature type="transmembrane region" description="Helical" evidence="8">
    <location>
        <begin position="195"/>
        <end position="217"/>
    </location>
</feature>
<keyword evidence="4 8" id="KW-0812">Transmembrane</keyword>
<feature type="transmembrane region" description="Helical" evidence="8">
    <location>
        <begin position="168"/>
        <end position="189"/>
    </location>
</feature>
<evidence type="ECO:0000313" key="10">
    <source>
        <dbReference type="Proteomes" id="UP001490330"/>
    </source>
</evidence>
<dbReference type="Gene3D" id="1.20.1250.20">
    <property type="entry name" value="MFS general substrate transporter like domains"/>
    <property type="match status" value="2"/>
</dbReference>
<evidence type="ECO:0000256" key="4">
    <source>
        <dbReference type="ARBA" id="ARBA00022692"/>
    </source>
</evidence>
<organism evidence="9 10">
    <name type="scientific">Streptomyces flaveolus</name>
    <dbReference type="NCBI Taxonomy" id="67297"/>
    <lineage>
        <taxon>Bacteria</taxon>
        <taxon>Bacillati</taxon>
        <taxon>Actinomycetota</taxon>
        <taxon>Actinomycetes</taxon>
        <taxon>Kitasatosporales</taxon>
        <taxon>Streptomycetaceae</taxon>
        <taxon>Streptomyces</taxon>
    </lineage>
</organism>
<comment type="subcellular location">
    <subcellularLocation>
        <location evidence="1">Cell inner membrane</location>
        <topology evidence="1">Multi-pass membrane protein</topology>
    </subcellularLocation>
</comment>
<feature type="transmembrane region" description="Helical" evidence="8">
    <location>
        <begin position="315"/>
        <end position="340"/>
    </location>
</feature>
<dbReference type="PANTHER" id="PTHR23513">
    <property type="entry name" value="INTEGRAL MEMBRANE EFFLUX PROTEIN-RELATED"/>
    <property type="match status" value="1"/>
</dbReference>
<feature type="compositionally biased region" description="Basic and acidic residues" evidence="7">
    <location>
        <begin position="30"/>
        <end position="39"/>
    </location>
</feature>
<feature type="transmembrane region" description="Helical" evidence="8">
    <location>
        <begin position="111"/>
        <end position="130"/>
    </location>
</feature>
<sequence length="500" mass="52257">MSRLIIGVTSQRPRVRCGLPGVGRPLPAGERVRLSDHGPESGLPSSHRKGFAKKSPFVMTCASSCLSIADRRYRSQKKHVSLIPTKVRSAPPRHARTVTHGRVRGVYLPRLADAAAASMATYGIPLLVLGTTNSSSLTGIAFMLAWAPRLCTFSLAGMAVDRFGPARVFRLAATARALVAGLAAPTLAMTDDKTASSLVMLLAACAGCLTQFSYIAAESMGAVASRDADGTAHRVQSVLLGIDQTAALAGPAAGGLLLQQGGSSGMLAVISGLSMLTAAIAPRTPHAPSPAPQATGPGARGWRTGWSTLRALPRLAWLVAGLALSNLALGLLEAATPVIVMKQLDQSSASVGLVWSCAAAASLLAVTTCRVTIDRWGLTRVGRCAALVTIVPCFLIAHANSYPTYLILTAVFMAGDSVLTVVLRTLRSHLIPAEVFGSTLSVTVLILLLPYPLAGILMALVNPEDIHSVITVCAVLQCLGLACAFTRSTRPRPRHGKHRK</sequence>
<evidence type="ECO:0000313" key="9">
    <source>
        <dbReference type="EMBL" id="MER6905675.1"/>
    </source>
</evidence>
<evidence type="ECO:0000256" key="6">
    <source>
        <dbReference type="ARBA" id="ARBA00023136"/>
    </source>
</evidence>
<dbReference type="InterPro" id="IPR036259">
    <property type="entry name" value="MFS_trans_sf"/>
</dbReference>